<feature type="domain" description="DDX60-like winged helix" evidence="3">
    <location>
        <begin position="37"/>
        <end position="102"/>
    </location>
</feature>
<dbReference type="InterPro" id="IPR059032">
    <property type="entry name" value="WHD_DDX60"/>
</dbReference>
<keyword evidence="2" id="KW-0347">Helicase</keyword>
<reference evidence="4" key="1">
    <citation type="submission" date="2023-04" db="EMBL/GenBank/DDBJ databases">
        <authorList>
            <consortium name="ELIXIR-Norway"/>
        </authorList>
    </citation>
    <scope>NUCLEOTIDE SEQUENCE [LARGE SCALE GENOMIC DNA]</scope>
</reference>
<keyword evidence="5" id="KW-1185">Reference proteome</keyword>
<dbReference type="EMBL" id="OX459954">
    <property type="protein sequence ID" value="CAI9158676.1"/>
    <property type="molecule type" value="Genomic_DNA"/>
</dbReference>
<accession>A0ABN8YDQ7</accession>
<evidence type="ECO:0000259" key="3">
    <source>
        <dbReference type="Pfam" id="PF26076"/>
    </source>
</evidence>
<dbReference type="PANTHER" id="PTHR44533:SF5">
    <property type="entry name" value="DEXD_H-BOX HELICASE 60"/>
    <property type="match status" value="1"/>
</dbReference>
<dbReference type="InterPro" id="IPR052431">
    <property type="entry name" value="SKI2_subfamily_helicases"/>
</dbReference>
<dbReference type="Proteomes" id="UP001176941">
    <property type="component" value="Chromosome 18"/>
</dbReference>
<keyword evidence="2" id="KW-0067">ATP-binding</keyword>
<evidence type="ECO:0000256" key="1">
    <source>
        <dbReference type="ARBA" id="ARBA00022801"/>
    </source>
</evidence>
<keyword evidence="2" id="KW-0547">Nucleotide-binding</keyword>
<evidence type="ECO:0000313" key="5">
    <source>
        <dbReference type="Proteomes" id="UP001176941"/>
    </source>
</evidence>
<evidence type="ECO:0000256" key="2">
    <source>
        <dbReference type="ARBA" id="ARBA00022806"/>
    </source>
</evidence>
<keyword evidence="1" id="KW-0378">Hydrolase</keyword>
<dbReference type="Pfam" id="PF26076">
    <property type="entry name" value="WHD_DDX60"/>
    <property type="match status" value="1"/>
</dbReference>
<evidence type="ECO:0000313" key="4">
    <source>
        <dbReference type="EMBL" id="CAI9158676.1"/>
    </source>
</evidence>
<name>A0ABN8YDQ7_RANTA</name>
<protein>
    <recommendedName>
        <fullName evidence="3">DDX60-like winged helix domain-containing protein</fullName>
    </recommendedName>
</protein>
<gene>
    <name evidence="4" type="ORF">MRATA1EN1_LOCUS7638</name>
</gene>
<dbReference type="PANTHER" id="PTHR44533">
    <property type="entry name" value="DEAD/H RNA HELICASE, PUTATIVE-RELATED"/>
    <property type="match status" value="1"/>
</dbReference>
<sequence>MSGHAGRCGEDLTGNIFFYNIPLPKTEWLLRSNVSKLKGQFPLSLSLVLRRMLLVAKADDKDDAKAKALSVLQCSLMSFKQPNIKCMLKFYFIYSLQFLVTEVSLLELVSRDQEYLTTGYSGLVPHLHYHEPSKFVLVSLLVKGLFHKLCVPADNKGQKTFSEDIMETLIFFHSVVVLKGLPEDFASEVEERNDSVQKNAVSFLLTISKLADTRKDCQRPLSEIDDTTLMAESEELNSLLMKGYVLNFYKHGSLPALTEDNWLNMGDGFQFIGGLALVTWAIGTSVSELCEDEDSCVVLAFKQLGDAFNGKLGRKERP</sequence>
<organism evidence="4 5">
    <name type="scientific">Rangifer tarandus platyrhynchus</name>
    <name type="common">Svalbard reindeer</name>
    <dbReference type="NCBI Taxonomy" id="3082113"/>
    <lineage>
        <taxon>Eukaryota</taxon>
        <taxon>Metazoa</taxon>
        <taxon>Chordata</taxon>
        <taxon>Craniata</taxon>
        <taxon>Vertebrata</taxon>
        <taxon>Euteleostomi</taxon>
        <taxon>Mammalia</taxon>
        <taxon>Eutheria</taxon>
        <taxon>Laurasiatheria</taxon>
        <taxon>Artiodactyla</taxon>
        <taxon>Ruminantia</taxon>
        <taxon>Pecora</taxon>
        <taxon>Cervidae</taxon>
        <taxon>Odocoileinae</taxon>
        <taxon>Rangifer</taxon>
    </lineage>
</organism>
<proteinExistence type="predicted"/>